<gene>
    <name evidence="1" type="ORF">KFE25_001895</name>
</gene>
<reference evidence="1" key="1">
    <citation type="submission" date="2021-05" db="EMBL/GenBank/DDBJ databases">
        <title>The genome of the haptophyte Pavlova lutheri (Diacronema luteri, Pavlovales) - a model for lipid biosynthesis in eukaryotic algae.</title>
        <authorList>
            <person name="Hulatt C.J."/>
            <person name="Posewitz M.C."/>
        </authorList>
    </citation>
    <scope>NUCLEOTIDE SEQUENCE</scope>
    <source>
        <strain evidence="1">NIVA-4/92</strain>
    </source>
</reference>
<name>A0A8J5XMI9_DIALT</name>
<protein>
    <recommendedName>
        <fullName evidence="3">Lon N-terminal domain-containing protein</fullName>
    </recommendedName>
</protein>
<sequence length="251" mass="27072">MAALVVGAFVGVALPQASLPRSRTIVVFEEPFTTSGLCHLPGGRFRYKFGQRASDFVDTITRESERRRCGFGQLTCDAFGTPLAVGVFARVARCDACADGTGSMVTVDFGGRFVPEDAVQVEPHKVMRARALRDVWRLRPGTGGSALRADVRALVARIAELRLRLAAAGTSTVPLCHERALELDQQLAQPWSAELLSFVALGVADVPLMTSKALLVTRDTRERLLYAHEALVPLAKELEAKAAIQAASATR</sequence>
<organism evidence="1 2">
    <name type="scientific">Diacronema lutheri</name>
    <name type="common">Unicellular marine alga</name>
    <name type="synonym">Monochrysis lutheri</name>
    <dbReference type="NCBI Taxonomy" id="2081491"/>
    <lineage>
        <taxon>Eukaryota</taxon>
        <taxon>Haptista</taxon>
        <taxon>Haptophyta</taxon>
        <taxon>Pavlovophyceae</taxon>
        <taxon>Pavlovales</taxon>
        <taxon>Pavlovaceae</taxon>
        <taxon>Diacronema</taxon>
    </lineage>
</organism>
<dbReference type="EMBL" id="JAGTXO010000008">
    <property type="protein sequence ID" value="KAG8466139.1"/>
    <property type="molecule type" value="Genomic_DNA"/>
</dbReference>
<keyword evidence="2" id="KW-1185">Reference proteome</keyword>
<evidence type="ECO:0000313" key="2">
    <source>
        <dbReference type="Proteomes" id="UP000751190"/>
    </source>
</evidence>
<evidence type="ECO:0008006" key="3">
    <source>
        <dbReference type="Google" id="ProtNLM"/>
    </source>
</evidence>
<dbReference type="OrthoDB" id="10418192at2759"/>
<proteinExistence type="predicted"/>
<dbReference type="AlphaFoldDB" id="A0A8J5XMI9"/>
<dbReference type="Proteomes" id="UP000751190">
    <property type="component" value="Unassembled WGS sequence"/>
</dbReference>
<accession>A0A8J5XMI9</accession>
<evidence type="ECO:0000313" key="1">
    <source>
        <dbReference type="EMBL" id="KAG8466139.1"/>
    </source>
</evidence>
<comment type="caution">
    <text evidence="1">The sequence shown here is derived from an EMBL/GenBank/DDBJ whole genome shotgun (WGS) entry which is preliminary data.</text>
</comment>